<dbReference type="EMBL" id="BAABIC010000010">
    <property type="protein sequence ID" value="GAA4692499.1"/>
    <property type="molecule type" value="Genomic_DNA"/>
</dbReference>
<name>A0ABP8WN14_9PSEU</name>
<proteinExistence type="predicted"/>
<dbReference type="RefSeq" id="WP_345381318.1">
    <property type="nucleotide sequence ID" value="NZ_BAABIC010000010.1"/>
</dbReference>
<dbReference type="CDD" id="cd07043">
    <property type="entry name" value="STAS_anti-anti-sigma_factors"/>
    <property type="match status" value="1"/>
</dbReference>
<evidence type="ECO:0000259" key="1">
    <source>
        <dbReference type="PROSITE" id="PS50801"/>
    </source>
</evidence>
<comment type="caution">
    <text evidence="2">The sequence shown here is derived from an EMBL/GenBank/DDBJ whole genome shotgun (WGS) entry which is preliminary data.</text>
</comment>
<evidence type="ECO:0000313" key="2">
    <source>
        <dbReference type="EMBL" id="GAA4692499.1"/>
    </source>
</evidence>
<keyword evidence="3" id="KW-1185">Reference proteome</keyword>
<dbReference type="InterPro" id="IPR036513">
    <property type="entry name" value="STAS_dom_sf"/>
</dbReference>
<reference evidence="3" key="1">
    <citation type="journal article" date="2019" name="Int. J. Syst. Evol. Microbiol.">
        <title>The Global Catalogue of Microorganisms (GCM) 10K type strain sequencing project: providing services to taxonomists for standard genome sequencing and annotation.</title>
        <authorList>
            <consortium name="The Broad Institute Genomics Platform"/>
            <consortium name="The Broad Institute Genome Sequencing Center for Infectious Disease"/>
            <person name="Wu L."/>
            <person name="Ma J."/>
        </authorList>
    </citation>
    <scope>NUCLEOTIDE SEQUENCE [LARGE SCALE GENOMIC DNA]</scope>
    <source>
        <strain evidence="3">JCM 18055</strain>
    </source>
</reference>
<accession>A0ABP8WN14</accession>
<evidence type="ECO:0000313" key="3">
    <source>
        <dbReference type="Proteomes" id="UP001500325"/>
    </source>
</evidence>
<dbReference type="Proteomes" id="UP001500325">
    <property type="component" value="Unassembled WGS sequence"/>
</dbReference>
<gene>
    <name evidence="2" type="ORF">GCM10023215_32040</name>
</gene>
<dbReference type="SUPFAM" id="SSF52091">
    <property type="entry name" value="SpoIIaa-like"/>
    <property type="match status" value="1"/>
</dbReference>
<organism evidence="2 3">
    <name type="scientific">Pseudonocardia yuanmonensis</name>
    <dbReference type="NCBI Taxonomy" id="1095914"/>
    <lineage>
        <taxon>Bacteria</taxon>
        <taxon>Bacillati</taxon>
        <taxon>Actinomycetota</taxon>
        <taxon>Actinomycetes</taxon>
        <taxon>Pseudonocardiales</taxon>
        <taxon>Pseudonocardiaceae</taxon>
        <taxon>Pseudonocardia</taxon>
    </lineage>
</organism>
<dbReference type="Pfam" id="PF14417">
    <property type="entry name" value="MEDS"/>
    <property type="match status" value="1"/>
</dbReference>
<dbReference type="Gene3D" id="3.30.750.24">
    <property type="entry name" value="STAS domain"/>
    <property type="match status" value="1"/>
</dbReference>
<dbReference type="PANTHER" id="PTHR33495">
    <property type="entry name" value="ANTI-SIGMA FACTOR ANTAGONIST TM_1081-RELATED-RELATED"/>
    <property type="match status" value="1"/>
</dbReference>
<dbReference type="InterPro" id="IPR002645">
    <property type="entry name" value="STAS_dom"/>
</dbReference>
<sequence>MGSLPGMTAEPGAGGAVAPSAWDGHQFLLATRTEAATALAGWARQGLERGETLLFAADPAHPDLPSLMTTLADAGLGRADATEAAARGRMVVVDNDRFYSVTGFELLVEDAWQQGSGGVRACGGPDAAAEVLDRAGFEQFEHMLAKAWAVRGVTSLCRYTPSLLADEPELKKAIGRHASGWAEQLAHLNAPEPGLLVLRGEVDSSNDAFVAALVGESVRNAGAELVLDCGELEHMSVGGWRAVVRATAPVRERGGKVRLRSLSPAGARVLGAVGFAAAFEPEPG</sequence>
<dbReference type="Pfam" id="PF01740">
    <property type="entry name" value="STAS"/>
    <property type="match status" value="1"/>
</dbReference>
<protein>
    <recommendedName>
        <fullName evidence="1">STAS domain-containing protein</fullName>
    </recommendedName>
</protein>
<feature type="domain" description="STAS" evidence="1">
    <location>
        <begin position="195"/>
        <end position="284"/>
    </location>
</feature>
<dbReference type="InterPro" id="IPR025847">
    <property type="entry name" value="MEDS_domain"/>
</dbReference>
<dbReference type="PROSITE" id="PS50801">
    <property type="entry name" value="STAS"/>
    <property type="match status" value="1"/>
</dbReference>